<accession>A0A8E2APK9</accession>
<gene>
    <name evidence="1" type="ORF">OBBRIDRAFT_738779</name>
</gene>
<keyword evidence="2" id="KW-1185">Reference proteome</keyword>
<name>A0A8E2APK9_9APHY</name>
<dbReference type="Proteomes" id="UP000250043">
    <property type="component" value="Unassembled WGS sequence"/>
</dbReference>
<dbReference type="AlphaFoldDB" id="A0A8E2APK9"/>
<evidence type="ECO:0008006" key="3">
    <source>
        <dbReference type="Google" id="ProtNLM"/>
    </source>
</evidence>
<evidence type="ECO:0000313" key="2">
    <source>
        <dbReference type="Proteomes" id="UP000250043"/>
    </source>
</evidence>
<sequence>MGLLVLIFAVSDIVALLYISHIFDSVFPDPLVENSKLEIANQYIGLEDLYKSGTANASKLNPILIEPRTIAQVFRDKPNQLAPLGEHEHMTELGTIAPREQHLYIDANTHTIAQFRAVDFGMEDCSLVVILPADGEPDEGDIPLKMTTASTLVVHALDTGVPLDIRKLSWRTKPARVKEVASFVPRAGEETFATRFPCEWASLHTFEVSCETECLLDVWSSHNGTWGIYIYQHQTI</sequence>
<proteinExistence type="predicted"/>
<evidence type="ECO:0000313" key="1">
    <source>
        <dbReference type="EMBL" id="OCH86030.1"/>
    </source>
</evidence>
<protein>
    <recommendedName>
        <fullName evidence="3">Ubiquitin 3 binding protein But2 C-terminal domain-containing protein</fullName>
    </recommendedName>
</protein>
<dbReference type="OrthoDB" id="61113at2759"/>
<dbReference type="EMBL" id="KV722548">
    <property type="protein sequence ID" value="OCH86030.1"/>
    <property type="molecule type" value="Genomic_DNA"/>
</dbReference>
<organism evidence="1 2">
    <name type="scientific">Obba rivulosa</name>
    <dbReference type="NCBI Taxonomy" id="1052685"/>
    <lineage>
        <taxon>Eukaryota</taxon>
        <taxon>Fungi</taxon>
        <taxon>Dikarya</taxon>
        <taxon>Basidiomycota</taxon>
        <taxon>Agaricomycotina</taxon>
        <taxon>Agaricomycetes</taxon>
        <taxon>Polyporales</taxon>
        <taxon>Gelatoporiaceae</taxon>
        <taxon>Obba</taxon>
    </lineage>
</organism>
<reference evidence="1 2" key="1">
    <citation type="submission" date="2016-07" db="EMBL/GenBank/DDBJ databases">
        <title>Draft genome of the white-rot fungus Obba rivulosa 3A-2.</title>
        <authorList>
            <consortium name="DOE Joint Genome Institute"/>
            <person name="Miettinen O."/>
            <person name="Riley R."/>
            <person name="Acob R."/>
            <person name="Barry K."/>
            <person name="Cullen D."/>
            <person name="De Vries R."/>
            <person name="Hainaut M."/>
            <person name="Hatakka A."/>
            <person name="Henrissat B."/>
            <person name="Hilden K."/>
            <person name="Kuo R."/>
            <person name="Labutti K."/>
            <person name="Lipzen A."/>
            <person name="Makela M.R."/>
            <person name="Sandor L."/>
            <person name="Spatafora J.W."/>
            <person name="Grigoriev I.V."/>
            <person name="Hibbett D.S."/>
        </authorList>
    </citation>
    <scope>NUCLEOTIDE SEQUENCE [LARGE SCALE GENOMIC DNA]</scope>
    <source>
        <strain evidence="1 2">3A-2</strain>
    </source>
</reference>